<evidence type="ECO:0000256" key="1">
    <source>
        <dbReference type="ARBA" id="ARBA00006846"/>
    </source>
</evidence>
<reference evidence="2 3" key="1">
    <citation type="journal article" date="2019" name="PLoS Biol.">
        <title>Sex chromosomes control vertical transmission of feminizing Wolbachia symbionts in an isopod.</title>
        <authorList>
            <person name="Becking T."/>
            <person name="Chebbi M.A."/>
            <person name="Giraud I."/>
            <person name="Moumen B."/>
            <person name="Laverre T."/>
            <person name="Caubet Y."/>
            <person name="Peccoud J."/>
            <person name="Gilbert C."/>
            <person name="Cordaux R."/>
        </authorList>
    </citation>
    <scope>NUCLEOTIDE SEQUENCE [LARGE SCALE GENOMIC DNA]</scope>
    <source>
        <strain evidence="2">ANa2</strain>
        <tissue evidence="2">Whole body excluding digestive tract and cuticle</tissue>
    </source>
</reference>
<protein>
    <submittedName>
        <fullName evidence="2">Histone H2B</fullName>
    </submittedName>
</protein>
<dbReference type="InterPro" id="IPR009072">
    <property type="entry name" value="Histone-fold"/>
</dbReference>
<evidence type="ECO:0000313" key="3">
    <source>
        <dbReference type="Proteomes" id="UP000326759"/>
    </source>
</evidence>
<sequence length="112" mass="12737">MVHLQVERLIVTSRVTKLNVNHASNSNKERYFMFTLRILLITTRINHHFPGNSNCCQALLPGELAKHAVSEGTKAVTKYTSSKIYIGNSDINFNYKTLDKNSPLSDFHNDDK</sequence>
<dbReference type="Gene3D" id="1.10.20.10">
    <property type="entry name" value="Histone, subunit A"/>
    <property type="match status" value="1"/>
</dbReference>
<name>A0A5N5SV41_9CRUS</name>
<dbReference type="OrthoDB" id="10518618at2759"/>
<dbReference type="AlphaFoldDB" id="A0A5N5SV41"/>
<dbReference type="EMBL" id="SEYY01019786">
    <property type="protein sequence ID" value="KAB7497892.1"/>
    <property type="molecule type" value="Genomic_DNA"/>
</dbReference>
<dbReference type="PRINTS" id="PR00621">
    <property type="entry name" value="HISTONEH2B"/>
</dbReference>
<keyword evidence="3" id="KW-1185">Reference proteome</keyword>
<evidence type="ECO:0000313" key="2">
    <source>
        <dbReference type="EMBL" id="KAB7497892.1"/>
    </source>
</evidence>
<dbReference type="GO" id="GO:0046982">
    <property type="term" value="F:protein heterodimerization activity"/>
    <property type="evidence" value="ECO:0007669"/>
    <property type="project" value="InterPro"/>
</dbReference>
<dbReference type="SUPFAM" id="SSF47113">
    <property type="entry name" value="Histone-fold"/>
    <property type="match status" value="1"/>
</dbReference>
<dbReference type="GO" id="GO:0030527">
    <property type="term" value="F:structural constituent of chromatin"/>
    <property type="evidence" value="ECO:0007669"/>
    <property type="project" value="InterPro"/>
</dbReference>
<dbReference type="GO" id="GO:0000786">
    <property type="term" value="C:nucleosome"/>
    <property type="evidence" value="ECO:0007669"/>
    <property type="project" value="InterPro"/>
</dbReference>
<comment type="similarity">
    <text evidence="1">Belongs to the histone H2B family.</text>
</comment>
<dbReference type="InterPro" id="IPR000558">
    <property type="entry name" value="Histone_H2B"/>
</dbReference>
<proteinExistence type="inferred from homology"/>
<dbReference type="Proteomes" id="UP000326759">
    <property type="component" value="Unassembled WGS sequence"/>
</dbReference>
<organism evidence="2 3">
    <name type="scientific">Armadillidium nasatum</name>
    <dbReference type="NCBI Taxonomy" id="96803"/>
    <lineage>
        <taxon>Eukaryota</taxon>
        <taxon>Metazoa</taxon>
        <taxon>Ecdysozoa</taxon>
        <taxon>Arthropoda</taxon>
        <taxon>Crustacea</taxon>
        <taxon>Multicrustacea</taxon>
        <taxon>Malacostraca</taxon>
        <taxon>Eumalacostraca</taxon>
        <taxon>Peracarida</taxon>
        <taxon>Isopoda</taxon>
        <taxon>Oniscidea</taxon>
        <taxon>Crinocheta</taxon>
        <taxon>Armadillidiidae</taxon>
        <taxon>Armadillidium</taxon>
    </lineage>
</organism>
<dbReference type="GO" id="GO:0003677">
    <property type="term" value="F:DNA binding"/>
    <property type="evidence" value="ECO:0007669"/>
    <property type="project" value="InterPro"/>
</dbReference>
<accession>A0A5N5SV41</accession>
<comment type="caution">
    <text evidence="2">The sequence shown here is derived from an EMBL/GenBank/DDBJ whole genome shotgun (WGS) entry which is preliminary data.</text>
</comment>
<gene>
    <name evidence="2" type="primary">H2B_7</name>
    <name evidence="2" type="ORF">Anas_04846</name>
</gene>